<name>A0A3A3ZIH1_9ACTN</name>
<dbReference type="PROSITE" id="PS00710">
    <property type="entry name" value="PGM_PMM"/>
    <property type="match status" value="1"/>
</dbReference>
<dbReference type="Gene3D" id="3.40.120.10">
    <property type="entry name" value="Alpha-D-Glucose-1,6-Bisphosphate, subunit A, domain 3"/>
    <property type="match status" value="3"/>
</dbReference>
<dbReference type="PANTHER" id="PTHR45745">
    <property type="entry name" value="PHOSPHOMANNOMUTASE 45A"/>
    <property type="match status" value="1"/>
</dbReference>
<accession>A0A3A3ZIH1</accession>
<reference evidence="12 13" key="1">
    <citation type="submission" date="2018-09" db="EMBL/GenBank/DDBJ databases">
        <title>YIM 75000 draft genome.</title>
        <authorList>
            <person name="Tang S."/>
            <person name="Feng Y."/>
        </authorList>
    </citation>
    <scope>NUCLEOTIDE SEQUENCE [LARGE SCALE GENOMIC DNA]</scope>
    <source>
        <strain evidence="12 13">YIM 75000</strain>
    </source>
</reference>
<dbReference type="Pfam" id="PF02878">
    <property type="entry name" value="PGM_PMM_I"/>
    <property type="match status" value="1"/>
</dbReference>
<organism evidence="12 13">
    <name type="scientific">Vallicoccus soli</name>
    <dbReference type="NCBI Taxonomy" id="2339232"/>
    <lineage>
        <taxon>Bacteria</taxon>
        <taxon>Bacillati</taxon>
        <taxon>Actinomycetota</taxon>
        <taxon>Actinomycetes</taxon>
        <taxon>Motilibacterales</taxon>
        <taxon>Vallicoccaceae</taxon>
        <taxon>Vallicoccus</taxon>
    </lineage>
</organism>
<dbReference type="SUPFAM" id="SSF53738">
    <property type="entry name" value="Phosphoglucomutase, first 3 domains"/>
    <property type="match status" value="3"/>
</dbReference>
<dbReference type="RefSeq" id="WP_119950659.1">
    <property type="nucleotide sequence ID" value="NZ_QZEZ01000005.1"/>
</dbReference>
<evidence type="ECO:0000313" key="12">
    <source>
        <dbReference type="EMBL" id="RJK95306.1"/>
    </source>
</evidence>
<feature type="domain" description="Alpha-D-phosphohexomutase C-terminal" evidence="8">
    <location>
        <begin position="464"/>
        <end position="510"/>
    </location>
</feature>
<evidence type="ECO:0000256" key="5">
    <source>
        <dbReference type="ARBA" id="ARBA00022842"/>
    </source>
</evidence>
<dbReference type="Pfam" id="PF02879">
    <property type="entry name" value="PGM_PMM_II"/>
    <property type="match status" value="1"/>
</dbReference>
<keyword evidence="4 7" id="KW-0479">Metal-binding</keyword>
<evidence type="ECO:0000259" key="9">
    <source>
        <dbReference type="Pfam" id="PF02878"/>
    </source>
</evidence>
<dbReference type="OrthoDB" id="9806956at2"/>
<gene>
    <name evidence="12" type="ORF">D5H78_11595</name>
</gene>
<protein>
    <submittedName>
        <fullName evidence="12">Phospho-sugar mutase</fullName>
    </submittedName>
</protein>
<comment type="similarity">
    <text evidence="2 7">Belongs to the phosphohexose mutase family.</text>
</comment>
<evidence type="ECO:0000256" key="6">
    <source>
        <dbReference type="ARBA" id="ARBA00023235"/>
    </source>
</evidence>
<comment type="cofactor">
    <cofactor evidence="1">
        <name>Mg(2+)</name>
        <dbReference type="ChEBI" id="CHEBI:18420"/>
    </cofactor>
</comment>
<evidence type="ECO:0000256" key="7">
    <source>
        <dbReference type="RuleBase" id="RU004326"/>
    </source>
</evidence>
<keyword evidence="3" id="KW-0597">Phosphoprotein</keyword>
<dbReference type="InterPro" id="IPR005844">
    <property type="entry name" value="A-D-PHexomutase_a/b/a-I"/>
</dbReference>
<dbReference type="Pfam" id="PF00408">
    <property type="entry name" value="PGM_PMM_IV"/>
    <property type="match status" value="1"/>
</dbReference>
<dbReference type="InterPro" id="IPR005845">
    <property type="entry name" value="A-D-PHexomutase_a/b/a-II"/>
</dbReference>
<evidence type="ECO:0000256" key="2">
    <source>
        <dbReference type="ARBA" id="ARBA00010231"/>
    </source>
</evidence>
<dbReference type="InterPro" id="IPR016066">
    <property type="entry name" value="A-D-PHexomutase_CS"/>
</dbReference>
<keyword evidence="5 7" id="KW-0460">Magnesium</keyword>
<dbReference type="InterPro" id="IPR036900">
    <property type="entry name" value="A-D-PHexomutase_C_sf"/>
</dbReference>
<dbReference type="InterPro" id="IPR005843">
    <property type="entry name" value="A-D-PHexomutase_C"/>
</dbReference>
<dbReference type="Gene3D" id="3.30.310.50">
    <property type="entry name" value="Alpha-D-phosphohexomutase, C-terminal domain"/>
    <property type="match status" value="1"/>
</dbReference>
<dbReference type="AlphaFoldDB" id="A0A3A3ZIH1"/>
<proteinExistence type="inferred from homology"/>
<evidence type="ECO:0000259" key="10">
    <source>
        <dbReference type="Pfam" id="PF02879"/>
    </source>
</evidence>
<dbReference type="GO" id="GO:0005975">
    <property type="term" value="P:carbohydrate metabolic process"/>
    <property type="evidence" value="ECO:0007669"/>
    <property type="project" value="InterPro"/>
</dbReference>
<dbReference type="EMBL" id="QZEZ01000005">
    <property type="protein sequence ID" value="RJK95306.1"/>
    <property type="molecule type" value="Genomic_DNA"/>
</dbReference>
<dbReference type="SUPFAM" id="SSF55957">
    <property type="entry name" value="Phosphoglucomutase, C-terminal domain"/>
    <property type="match status" value="1"/>
</dbReference>
<sequence length="547" mass="56299">MSVLDEARAWLADDPDPDTRAELEALVRHARTGDPVSAADLAERFSGPLEFGTAGIRGAMGAGPRRMNRAVVMRTAAGLAAHLGGEGLVVVGYDARRKSSEFAAAAAQVLAGAGLRAVCLPRALPTPVLAFAVRHLGAAAGVMVTASHNPPQDNGCKVYLGDGRQIVPPDDAAIAARIAAVGRVSDLPLGAPQVAGEDLVEAYVAAVASLAADGTLPVTVAYTPMHGVGRDVLLAVLARAGFADPVVVPEQAEPDPAFPTVAFPNPEEPGAMDLALALGAGVGASLVVANDPDADRCAVAVPARAGGWRVLRGDELGALLGRHVARRGVAPGSAFACSIVSSSLLGKVAAAHGLRYARTLTGFKWISRVEGLAYGYEEALGYCVDPQRVADKDGVSAALLAVELAAECAAQGRTLEDELDDLARDHGLHATDQLSLRVRDLALIPAAVARLRDDPPSTLGGLAVHEVRDLAEGWDGLPPTDGLRFGLQDDAWVVVRPSGTEPKLKCYLEVVLPVSPAATAGELDAARARARTVLDAVKGDLGEALGL</sequence>
<comment type="caution">
    <text evidence="12">The sequence shown here is derived from an EMBL/GenBank/DDBJ whole genome shotgun (WGS) entry which is preliminary data.</text>
</comment>
<dbReference type="Pfam" id="PF02880">
    <property type="entry name" value="PGM_PMM_III"/>
    <property type="match status" value="1"/>
</dbReference>
<keyword evidence="6" id="KW-0413">Isomerase</keyword>
<keyword evidence="13" id="KW-1185">Reference proteome</keyword>
<evidence type="ECO:0000256" key="3">
    <source>
        <dbReference type="ARBA" id="ARBA00022553"/>
    </source>
</evidence>
<feature type="domain" description="Alpha-D-phosphohexomutase alpha/beta/alpha" evidence="11">
    <location>
        <begin position="313"/>
        <end position="422"/>
    </location>
</feature>
<dbReference type="GO" id="GO:0008973">
    <property type="term" value="F:phosphopentomutase activity"/>
    <property type="evidence" value="ECO:0007669"/>
    <property type="project" value="TreeGrafter"/>
</dbReference>
<feature type="domain" description="Alpha-D-phosphohexomutase alpha/beta/alpha" evidence="10">
    <location>
        <begin position="202"/>
        <end position="300"/>
    </location>
</feature>
<evidence type="ECO:0000259" key="8">
    <source>
        <dbReference type="Pfam" id="PF00408"/>
    </source>
</evidence>
<feature type="domain" description="Alpha-D-phosphohexomutase alpha/beta/alpha" evidence="9">
    <location>
        <begin position="50"/>
        <end position="180"/>
    </location>
</feature>
<evidence type="ECO:0000313" key="13">
    <source>
        <dbReference type="Proteomes" id="UP000265614"/>
    </source>
</evidence>
<dbReference type="InterPro" id="IPR016055">
    <property type="entry name" value="A-D-PHexomutase_a/b/a-I/II/III"/>
</dbReference>
<evidence type="ECO:0000259" key="11">
    <source>
        <dbReference type="Pfam" id="PF02880"/>
    </source>
</evidence>
<dbReference type="PANTHER" id="PTHR45745:SF1">
    <property type="entry name" value="PHOSPHOGLUCOMUTASE 2B-RELATED"/>
    <property type="match status" value="1"/>
</dbReference>
<dbReference type="CDD" id="cd05799">
    <property type="entry name" value="PGM2"/>
    <property type="match status" value="1"/>
</dbReference>
<dbReference type="GO" id="GO:0006166">
    <property type="term" value="P:purine ribonucleoside salvage"/>
    <property type="evidence" value="ECO:0007669"/>
    <property type="project" value="TreeGrafter"/>
</dbReference>
<dbReference type="Proteomes" id="UP000265614">
    <property type="component" value="Unassembled WGS sequence"/>
</dbReference>
<evidence type="ECO:0000256" key="1">
    <source>
        <dbReference type="ARBA" id="ARBA00001946"/>
    </source>
</evidence>
<dbReference type="GO" id="GO:0000287">
    <property type="term" value="F:magnesium ion binding"/>
    <property type="evidence" value="ECO:0007669"/>
    <property type="project" value="InterPro"/>
</dbReference>
<dbReference type="InterPro" id="IPR005846">
    <property type="entry name" value="A-D-PHexomutase_a/b/a-III"/>
</dbReference>
<evidence type="ECO:0000256" key="4">
    <source>
        <dbReference type="ARBA" id="ARBA00022723"/>
    </source>
</evidence>